<dbReference type="EMBL" id="BPFB01000023">
    <property type="protein sequence ID" value="GIU47593.1"/>
    <property type="molecule type" value="Genomic_DNA"/>
</dbReference>
<organism evidence="1 2">
    <name type="scientific">Shewanella algidipiscicola</name>
    <dbReference type="NCBI Taxonomy" id="614070"/>
    <lineage>
        <taxon>Bacteria</taxon>
        <taxon>Pseudomonadati</taxon>
        <taxon>Pseudomonadota</taxon>
        <taxon>Gammaproteobacteria</taxon>
        <taxon>Alteromonadales</taxon>
        <taxon>Shewanellaceae</taxon>
        <taxon>Shewanella</taxon>
    </lineage>
</organism>
<evidence type="ECO:0000313" key="2">
    <source>
        <dbReference type="Proteomes" id="UP000761574"/>
    </source>
</evidence>
<name>A0ABQ4PJ85_9GAMM</name>
<protein>
    <submittedName>
        <fullName evidence="1">Uncharacterized protein</fullName>
    </submittedName>
</protein>
<proteinExistence type="predicted"/>
<dbReference type="RefSeq" id="WP_119979208.1">
    <property type="nucleotide sequence ID" value="NZ_BPFB01000023.1"/>
</dbReference>
<gene>
    <name evidence="1" type="ORF">TUM4630_21980</name>
</gene>
<evidence type="ECO:0000313" key="1">
    <source>
        <dbReference type="EMBL" id="GIU47593.1"/>
    </source>
</evidence>
<reference evidence="1 2" key="1">
    <citation type="submission" date="2021-05" db="EMBL/GenBank/DDBJ databases">
        <title>Molecular characterization for Shewanella algae harboring chromosomal blaOXA-55-like strains isolated from clinical and environment sample.</title>
        <authorList>
            <person name="Ohama Y."/>
            <person name="Aoki K."/>
            <person name="Harada S."/>
            <person name="Moriya K."/>
            <person name="Ishii Y."/>
            <person name="Tateda K."/>
        </authorList>
    </citation>
    <scope>NUCLEOTIDE SEQUENCE [LARGE SCALE GENOMIC DNA]</scope>
    <source>
        <strain evidence="1 2">LMG 23746</strain>
    </source>
</reference>
<dbReference type="Proteomes" id="UP000761574">
    <property type="component" value="Unassembled WGS sequence"/>
</dbReference>
<keyword evidence="2" id="KW-1185">Reference proteome</keyword>
<accession>A0ABQ4PJ85</accession>
<comment type="caution">
    <text evidence="1">The sequence shown here is derived from an EMBL/GenBank/DDBJ whole genome shotgun (WGS) entry which is preliminary data.</text>
</comment>
<sequence length="282" mass="31775">MALEENLTALNITDFPIDDDCIGSKWKVENEEQLARLIAIIVMGQAAQAAHIIDELLPAAPAFTDNELKNEAKIKFTVQEKKQTPRTGYPRIQRDGLIFEIISWIAAKQVSGEKCYLKDPHTSSTSQGLDGLMIELNEDGNEIYNSTIFEDKCTETPRKFFRENVIPGFLDRHENTRNAELIAAATTLIQLSGVGNLQAMSMVRKVLDNSARRYRAGFALTKLFDSDTAQKALFKGYDKIKDITQEQRIGASLIIDGELRDWFDKLATKIIAYIEQLDVEQD</sequence>